<dbReference type="InterPro" id="IPR004330">
    <property type="entry name" value="FAR1_DNA_bnd_dom"/>
</dbReference>
<dbReference type="PANTHER" id="PTHR31669:SF283">
    <property type="entry name" value="PROTEIN FAR1-RELATED SEQUENCE"/>
    <property type="match status" value="1"/>
</dbReference>
<keyword evidence="2" id="KW-0479">Metal-binding</keyword>
<dbReference type="Pfam" id="PF04434">
    <property type="entry name" value="SWIM"/>
    <property type="match status" value="1"/>
</dbReference>
<feature type="coiled-coil region" evidence="6">
    <location>
        <begin position="29"/>
        <end position="56"/>
    </location>
</feature>
<dbReference type="InterPro" id="IPR031052">
    <property type="entry name" value="FHY3/FAR1"/>
</dbReference>
<evidence type="ECO:0000256" key="6">
    <source>
        <dbReference type="SAM" id="Coils"/>
    </source>
</evidence>
<keyword evidence="3 5" id="KW-0863">Zinc-finger</keyword>
<comment type="similarity">
    <text evidence="1">Belongs to the FHY3/FAR1 family.</text>
</comment>
<evidence type="ECO:0000259" key="7">
    <source>
        <dbReference type="PROSITE" id="PS50966"/>
    </source>
</evidence>
<evidence type="ECO:0000256" key="3">
    <source>
        <dbReference type="ARBA" id="ARBA00022771"/>
    </source>
</evidence>
<evidence type="ECO:0000256" key="1">
    <source>
        <dbReference type="ARBA" id="ARBA00005889"/>
    </source>
</evidence>
<gene>
    <name evidence="8" type="ORF">SO802_000531</name>
</gene>
<keyword evidence="6" id="KW-0175">Coiled coil</keyword>
<evidence type="ECO:0000256" key="5">
    <source>
        <dbReference type="PROSITE-ProRule" id="PRU00325"/>
    </source>
</evidence>
<dbReference type="GO" id="GO:0008270">
    <property type="term" value="F:zinc ion binding"/>
    <property type="evidence" value="ECO:0007669"/>
    <property type="project" value="UniProtKB-KW"/>
</dbReference>
<dbReference type="InterPro" id="IPR007527">
    <property type="entry name" value="Znf_SWIM"/>
</dbReference>
<dbReference type="Pfam" id="PF10551">
    <property type="entry name" value="MULE"/>
    <property type="match status" value="1"/>
</dbReference>
<dbReference type="GO" id="GO:0006355">
    <property type="term" value="P:regulation of DNA-templated transcription"/>
    <property type="evidence" value="ECO:0007669"/>
    <property type="project" value="InterPro"/>
</dbReference>
<sequence>MADEISDVFSHVKSNKDNIENDMVEGDSNEDIENDMVEVEANEDNVENEIVELNEMVETKGVENKVEDPKLGMMFDSIDDAVIYYRRYAKEKGFAVAKRTSKKGDDGVVRYVTIACSYAGKPRIRLNRPGIKRTRSTNPVKLKPQTKTYCKAQLRLALCPNGKWILRFMVLDHNHGLSPSKTRFYKCNRIIEPHVKKKLELNDKAGIRMNKSFNSFVVGARGHENLSFLEKDCRNHMEKVRRSHLKEGDASAMHHYFLKMQADNSEFFYTMDFDDDGRLKNVFWADARSRAAFKEFGDVVTFDTTYMVNKYEMPFTPFVGVNHHGQSTLLGCGLILREDTNSFIWLFKSWLACMSECPPNAIITDQDKAMKKVIEIVFPNARHRWCLWHIMNKLPEKFKGLKDYESIKFCMKNVVHDSLTKEEFEESWGRFIKKYQLESNEWLLGLYDERHRWVPAFVKDTFWAGMSTTQRSESMNALFDKYINKKTTLKQFVEQYENALAAKVHNETIEDFNSFNSRISCITIYDMEKQFQSAYTLGKFTDFQNEIVGSICCSLSSCREHDNFSEYEVREDVSRGEGQRSVIFHVYFNEDNSEVNCKCKFFEFKGIVCRHQIVVFIHRKIYRIPEKYILNRWNKNVKRRHTKVRISYDNWSLKPKACRYEKMCNAFYEVANLAADSENAYKNVMTQICEMKGELKEGGNACGSIKPISIDIQNDSTSCGNGLVISKEARKILDPVVVCQKGRPSFKRKMSKVEQAVKKKKEKEKKKKMKTIINEGNVVNQVETSILEEICEKDSAKVGNVHSTNSTMGFGMLGMHESFNFNDFEMQQSQSQHIGDRSCQFFPQSLVWPNISGIPNIPGIHPYFGQQNMLQGGTFPFQTSMISQKFGMHPFLYHDNVSQGHHYQKVGMNQMKKVDNESQDGFSFSDLGWCFLAWDFRLRATVLVLQQSKSETNDAFRGFKEQWVLVFRQRGNISQRWVFIFWHGMVSAGVSFPFLHTVVTLLQYSSFFTYGLWEEEEEEKNKVTVVFIKI</sequence>
<feature type="domain" description="SWIM-type" evidence="7">
    <location>
        <begin position="584"/>
        <end position="620"/>
    </location>
</feature>
<keyword evidence="4" id="KW-0862">Zinc</keyword>
<dbReference type="EMBL" id="JAZDWU010000001">
    <property type="protein sequence ID" value="KAL0013462.1"/>
    <property type="molecule type" value="Genomic_DNA"/>
</dbReference>
<reference evidence="8 9" key="1">
    <citation type="submission" date="2024-01" db="EMBL/GenBank/DDBJ databases">
        <title>A telomere-to-telomere, gap-free genome of sweet tea (Lithocarpus litseifolius).</title>
        <authorList>
            <person name="Zhou J."/>
        </authorList>
    </citation>
    <scope>NUCLEOTIDE SEQUENCE [LARGE SCALE GENOMIC DNA]</scope>
    <source>
        <strain evidence="8">Zhou-2022a</strain>
        <tissue evidence="8">Leaf</tissue>
    </source>
</reference>
<name>A0AAW2DRU7_9ROSI</name>
<dbReference type="PROSITE" id="PS50966">
    <property type="entry name" value="ZF_SWIM"/>
    <property type="match status" value="1"/>
</dbReference>
<dbReference type="InterPro" id="IPR018289">
    <property type="entry name" value="MULE_transposase_dom"/>
</dbReference>
<dbReference type="AlphaFoldDB" id="A0AAW2DRU7"/>
<evidence type="ECO:0000256" key="4">
    <source>
        <dbReference type="ARBA" id="ARBA00022833"/>
    </source>
</evidence>
<dbReference type="InterPro" id="IPR006564">
    <property type="entry name" value="Znf_PMZ"/>
</dbReference>
<keyword evidence="9" id="KW-1185">Reference proteome</keyword>
<proteinExistence type="inferred from homology"/>
<evidence type="ECO:0000256" key="2">
    <source>
        <dbReference type="ARBA" id="ARBA00022723"/>
    </source>
</evidence>
<dbReference type="PANTHER" id="PTHR31669">
    <property type="entry name" value="PROTEIN FAR1-RELATED SEQUENCE 10-RELATED"/>
    <property type="match status" value="1"/>
</dbReference>
<evidence type="ECO:0000313" key="9">
    <source>
        <dbReference type="Proteomes" id="UP001459277"/>
    </source>
</evidence>
<protein>
    <recommendedName>
        <fullName evidence="7">SWIM-type domain-containing protein</fullName>
    </recommendedName>
</protein>
<comment type="caution">
    <text evidence="8">The sequence shown here is derived from an EMBL/GenBank/DDBJ whole genome shotgun (WGS) entry which is preliminary data.</text>
</comment>
<accession>A0AAW2DRU7</accession>
<evidence type="ECO:0000313" key="8">
    <source>
        <dbReference type="EMBL" id="KAL0013462.1"/>
    </source>
</evidence>
<organism evidence="8 9">
    <name type="scientific">Lithocarpus litseifolius</name>
    <dbReference type="NCBI Taxonomy" id="425828"/>
    <lineage>
        <taxon>Eukaryota</taxon>
        <taxon>Viridiplantae</taxon>
        <taxon>Streptophyta</taxon>
        <taxon>Embryophyta</taxon>
        <taxon>Tracheophyta</taxon>
        <taxon>Spermatophyta</taxon>
        <taxon>Magnoliopsida</taxon>
        <taxon>eudicotyledons</taxon>
        <taxon>Gunneridae</taxon>
        <taxon>Pentapetalae</taxon>
        <taxon>rosids</taxon>
        <taxon>fabids</taxon>
        <taxon>Fagales</taxon>
        <taxon>Fagaceae</taxon>
        <taxon>Lithocarpus</taxon>
    </lineage>
</organism>
<dbReference type="Pfam" id="PF03101">
    <property type="entry name" value="FAR1"/>
    <property type="match status" value="1"/>
</dbReference>
<dbReference type="Proteomes" id="UP001459277">
    <property type="component" value="Unassembled WGS sequence"/>
</dbReference>
<dbReference type="SMART" id="SM00575">
    <property type="entry name" value="ZnF_PMZ"/>
    <property type="match status" value="1"/>
</dbReference>